<sequence>MVYPNEIHLFEAHKISQLHGHKGDGCTLPQSAGSITVKARQVIRRVKVAQILCRLDPLASTPGYKSGDGEVAQVFCTLLDDQIVDGEQHRGCKAKVIEGHVETVHANGELVLEFAQISVLEAGAIANNEAALAHMGVLQGIDLLNRFAPPGMKLTVGPIGQHFKGIAGGA</sequence>
<comment type="caution">
    <text evidence="1">The sequence shown here is derived from an EMBL/GenBank/DDBJ whole genome shotgun (WGS) entry which is preliminary data.</text>
</comment>
<organism evidence="1">
    <name type="scientific">bioreactor metagenome</name>
    <dbReference type="NCBI Taxonomy" id="1076179"/>
    <lineage>
        <taxon>unclassified sequences</taxon>
        <taxon>metagenomes</taxon>
        <taxon>ecological metagenomes</taxon>
    </lineage>
</organism>
<protein>
    <submittedName>
        <fullName evidence="1">Uncharacterized protein</fullName>
    </submittedName>
</protein>
<accession>A0A645HMU6</accession>
<gene>
    <name evidence="1" type="ORF">SDC9_187813</name>
</gene>
<evidence type="ECO:0000313" key="1">
    <source>
        <dbReference type="EMBL" id="MPN40277.1"/>
    </source>
</evidence>
<name>A0A645HMU6_9ZZZZ</name>
<proteinExistence type="predicted"/>
<dbReference type="EMBL" id="VSSQ01096585">
    <property type="protein sequence ID" value="MPN40277.1"/>
    <property type="molecule type" value="Genomic_DNA"/>
</dbReference>
<dbReference type="AlphaFoldDB" id="A0A645HMU6"/>
<reference evidence="1" key="1">
    <citation type="submission" date="2019-08" db="EMBL/GenBank/DDBJ databases">
        <authorList>
            <person name="Kucharzyk K."/>
            <person name="Murdoch R.W."/>
            <person name="Higgins S."/>
            <person name="Loffler F."/>
        </authorList>
    </citation>
    <scope>NUCLEOTIDE SEQUENCE</scope>
</reference>